<reference evidence="13" key="1">
    <citation type="submission" date="2023-11" db="EMBL/GenBank/DDBJ databases">
        <title>Genome assemblies of two species of porcelain crab, Petrolisthes cinctipes and Petrolisthes manimaculis (Anomura: Porcellanidae).</title>
        <authorList>
            <person name="Angst P."/>
        </authorList>
    </citation>
    <scope>NUCLEOTIDE SEQUENCE</scope>
    <source>
        <strain evidence="13">PB745_02</strain>
        <tissue evidence="13">Gill</tissue>
    </source>
</reference>
<evidence type="ECO:0000313" key="14">
    <source>
        <dbReference type="Proteomes" id="UP001292094"/>
    </source>
</evidence>
<protein>
    <recommendedName>
        <fullName evidence="15">Borealin</fullName>
    </recommendedName>
</protein>
<evidence type="ECO:0000256" key="2">
    <source>
        <dbReference type="ARBA" id="ARBA00004584"/>
    </source>
</evidence>
<dbReference type="GO" id="GO:0005634">
    <property type="term" value="C:nucleus"/>
    <property type="evidence" value="ECO:0007669"/>
    <property type="project" value="UniProtKB-SubCell"/>
</dbReference>
<feature type="domain" description="Borealin C-terminal" evidence="12">
    <location>
        <begin position="184"/>
        <end position="277"/>
    </location>
</feature>
<keyword evidence="14" id="KW-1185">Reference proteome</keyword>
<evidence type="ECO:0000256" key="7">
    <source>
        <dbReference type="ARBA" id="ARBA00023242"/>
    </source>
</evidence>
<feature type="region of interest" description="Disordered" evidence="10">
    <location>
        <begin position="1"/>
        <end position="29"/>
    </location>
</feature>
<keyword evidence="9" id="KW-0137">Centromere</keyword>
<evidence type="ECO:0000256" key="1">
    <source>
        <dbReference type="ARBA" id="ARBA00004123"/>
    </source>
</evidence>
<dbReference type="InterPro" id="IPR018851">
    <property type="entry name" value="Borealin_N"/>
</dbReference>
<dbReference type="GO" id="GO:0000775">
    <property type="term" value="C:chromosome, centromeric region"/>
    <property type="evidence" value="ECO:0007669"/>
    <property type="project" value="UniProtKB-SubCell"/>
</dbReference>
<keyword evidence="6" id="KW-0498">Mitosis</keyword>
<comment type="similarity">
    <text evidence="3">Belongs to the borealin family.</text>
</comment>
<dbReference type="GO" id="GO:0000070">
    <property type="term" value="P:mitotic sister chromatid segregation"/>
    <property type="evidence" value="ECO:0007669"/>
    <property type="project" value="TreeGrafter"/>
</dbReference>
<keyword evidence="5" id="KW-0132">Cell division</keyword>
<dbReference type="InterPro" id="IPR046466">
    <property type="entry name" value="Borealin_C"/>
</dbReference>
<keyword evidence="4" id="KW-0158">Chromosome</keyword>
<comment type="subcellular location">
    <subcellularLocation>
        <location evidence="2">Chromosome</location>
        <location evidence="2">Centromere</location>
    </subcellularLocation>
    <subcellularLocation>
        <location evidence="1">Nucleus</location>
    </subcellularLocation>
</comment>
<evidence type="ECO:0000256" key="6">
    <source>
        <dbReference type="ARBA" id="ARBA00022776"/>
    </source>
</evidence>
<sequence>MPRRKASRVPSRAAPTLPNDSIIEPDMEAENRREKKMLLLADFDREVQMRVTNMENEMNVILQAIRRVYVTDMMRYPLAVRNLPWKEGMTEPDEKSRSVRQSMANTIKEADNIIQTTVKKKRGRKPKAVLLQELGEMLPPPFAGTRSTRSTRQRAVLGSSQSDNMLPPPSTARVQRTRKVDVTATPIGQGIPQSFMSSLYITPKFDPRTPLPSGTIKRKPKLGEIAISLTGSPLQVSPITNPSIGVDNWLETVDTQSMDEETKTQLLTIQEKVSKLLKA</sequence>
<comment type="caution">
    <text evidence="13">The sequence shown here is derived from an EMBL/GenBank/DDBJ whole genome shotgun (WGS) entry which is preliminary data.</text>
</comment>
<gene>
    <name evidence="13" type="ORF">Pmani_027881</name>
</gene>
<evidence type="ECO:0008006" key="15">
    <source>
        <dbReference type="Google" id="ProtNLM"/>
    </source>
</evidence>
<evidence type="ECO:0000256" key="9">
    <source>
        <dbReference type="ARBA" id="ARBA00023328"/>
    </source>
</evidence>
<keyword evidence="8" id="KW-0131">Cell cycle</keyword>
<evidence type="ECO:0000259" key="11">
    <source>
        <dbReference type="Pfam" id="PF10444"/>
    </source>
</evidence>
<evidence type="ECO:0000256" key="5">
    <source>
        <dbReference type="ARBA" id="ARBA00022618"/>
    </source>
</evidence>
<keyword evidence="7" id="KW-0539">Nucleus</keyword>
<feature type="domain" description="Borealin N-terminal" evidence="11">
    <location>
        <begin position="35"/>
        <end position="87"/>
    </location>
</feature>
<dbReference type="Pfam" id="PF10444">
    <property type="entry name" value="Nbl1_Borealin_N"/>
    <property type="match status" value="1"/>
</dbReference>
<organism evidence="13 14">
    <name type="scientific">Petrolisthes manimaculis</name>
    <dbReference type="NCBI Taxonomy" id="1843537"/>
    <lineage>
        <taxon>Eukaryota</taxon>
        <taxon>Metazoa</taxon>
        <taxon>Ecdysozoa</taxon>
        <taxon>Arthropoda</taxon>
        <taxon>Crustacea</taxon>
        <taxon>Multicrustacea</taxon>
        <taxon>Malacostraca</taxon>
        <taxon>Eumalacostraca</taxon>
        <taxon>Eucarida</taxon>
        <taxon>Decapoda</taxon>
        <taxon>Pleocyemata</taxon>
        <taxon>Anomura</taxon>
        <taxon>Galatheoidea</taxon>
        <taxon>Porcellanidae</taxon>
        <taxon>Petrolisthes</taxon>
    </lineage>
</organism>
<accession>A0AAE1TW27</accession>
<dbReference type="GO" id="GO:0032133">
    <property type="term" value="C:chromosome passenger complex"/>
    <property type="evidence" value="ECO:0007669"/>
    <property type="project" value="TreeGrafter"/>
</dbReference>
<dbReference type="Gene3D" id="6.10.250.1900">
    <property type="match status" value="1"/>
</dbReference>
<name>A0AAE1TW27_9EUCA</name>
<evidence type="ECO:0000256" key="3">
    <source>
        <dbReference type="ARBA" id="ARBA00009914"/>
    </source>
</evidence>
<dbReference type="GO" id="GO:0051301">
    <property type="term" value="P:cell division"/>
    <property type="evidence" value="ECO:0007669"/>
    <property type="project" value="UniProtKB-KW"/>
</dbReference>
<dbReference type="Proteomes" id="UP001292094">
    <property type="component" value="Unassembled WGS sequence"/>
</dbReference>
<dbReference type="PANTHER" id="PTHR16040:SF7">
    <property type="entry name" value="AUSTRALIN, ISOFORM A-RELATED"/>
    <property type="match status" value="1"/>
</dbReference>
<proteinExistence type="inferred from homology"/>
<evidence type="ECO:0000256" key="8">
    <source>
        <dbReference type="ARBA" id="ARBA00023306"/>
    </source>
</evidence>
<evidence type="ECO:0000259" key="12">
    <source>
        <dbReference type="Pfam" id="PF10512"/>
    </source>
</evidence>
<evidence type="ECO:0000313" key="13">
    <source>
        <dbReference type="EMBL" id="KAK4299882.1"/>
    </source>
</evidence>
<evidence type="ECO:0000256" key="10">
    <source>
        <dbReference type="SAM" id="MobiDB-lite"/>
    </source>
</evidence>
<dbReference type="EMBL" id="JAWZYT010003159">
    <property type="protein sequence ID" value="KAK4299882.1"/>
    <property type="molecule type" value="Genomic_DNA"/>
</dbReference>
<dbReference type="Pfam" id="PF10512">
    <property type="entry name" value="Borealin"/>
    <property type="match status" value="1"/>
</dbReference>
<dbReference type="InterPro" id="IPR018867">
    <property type="entry name" value="Cell_div_borealin"/>
</dbReference>
<evidence type="ECO:0000256" key="4">
    <source>
        <dbReference type="ARBA" id="ARBA00022454"/>
    </source>
</evidence>
<dbReference type="PANTHER" id="PTHR16040">
    <property type="entry name" value="AUSTRALIN, ISOFORM A-RELATED"/>
    <property type="match status" value="1"/>
</dbReference>
<dbReference type="GO" id="GO:0051233">
    <property type="term" value="C:spindle midzone"/>
    <property type="evidence" value="ECO:0007669"/>
    <property type="project" value="TreeGrafter"/>
</dbReference>
<dbReference type="AlphaFoldDB" id="A0AAE1TW27"/>